<dbReference type="PANTHER" id="PTHR42745:SF1">
    <property type="entry name" value="ARABINOSE 5-PHOSPHATE ISOMERASE KDSD"/>
    <property type="match status" value="1"/>
</dbReference>
<dbReference type="FunFam" id="3.40.50.10490:FF:000011">
    <property type="entry name" value="Arabinose 5-phosphate isomerase"/>
    <property type="match status" value="1"/>
</dbReference>
<dbReference type="Proteomes" id="UP000307140">
    <property type="component" value="Unassembled WGS sequence"/>
</dbReference>
<gene>
    <name evidence="10" type="ORF">FDT66_04990</name>
</gene>
<organism evidence="10 11">
    <name type="scientific">Polaribacter aestuariivivens</name>
    <dbReference type="NCBI Taxonomy" id="2304626"/>
    <lineage>
        <taxon>Bacteria</taxon>
        <taxon>Pseudomonadati</taxon>
        <taxon>Bacteroidota</taxon>
        <taxon>Flavobacteriia</taxon>
        <taxon>Flavobacteriales</taxon>
        <taxon>Flavobacteriaceae</taxon>
    </lineage>
</organism>
<dbReference type="Pfam" id="PF00571">
    <property type="entry name" value="CBS"/>
    <property type="match status" value="2"/>
</dbReference>
<feature type="domain" description="SIS" evidence="9">
    <location>
        <begin position="36"/>
        <end position="179"/>
    </location>
</feature>
<dbReference type="CDD" id="cd05014">
    <property type="entry name" value="SIS_Kpsf"/>
    <property type="match status" value="1"/>
</dbReference>
<dbReference type="SMART" id="SM00116">
    <property type="entry name" value="CBS"/>
    <property type="match status" value="2"/>
</dbReference>
<dbReference type="EMBL" id="VANR01000002">
    <property type="protein sequence ID" value="TMM31324.1"/>
    <property type="molecule type" value="Genomic_DNA"/>
</dbReference>
<evidence type="ECO:0000256" key="4">
    <source>
        <dbReference type="PIRNR" id="PIRNR004692"/>
    </source>
</evidence>
<comment type="similarity">
    <text evidence="1 4">Belongs to the SIS family. GutQ/KpsF subfamily.</text>
</comment>
<evidence type="ECO:0000256" key="2">
    <source>
        <dbReference type="ARBA" id="ARBA00022737"/>
    </source>
</evidence>
<evidence type="ECO:0000256" key="6">
    <source>
        <dbReference type="PIRSR" id="PIRSR004692-3"/>
    </source>
</evidence>
<evidence type="ECO:0000256" key="3">
    <source>
        <dbReference type="ARBA" id="ARBA00023122"/>
    </source>
</evidence>
<dbReference type="PIRSF" id="PIRSF004692">
    <property type="entry name" value="KdsD_KpsF"/>
    <property type="match status" value="1"/>
</dbReference>
<keyword evidence="5" id="KW-0862">Zinc</keyword>
<dbReference type="NCBIfam" id="TIGR00393">
    <property type="entry name" value="kpsF"/>
    <property type="match status" value="1"/>
</dbReference>
<dbReference type="GO" id="GO:0005975">
    <property type="term" value="P:carbohydrate metabolic process"/>
    <property type="evidence" value="ECO:0007669"/>
    <property type="project" value="InterPro"/>
</dbReference>
<name>A0A5S3N9X2_9FLAO</name>
<dbReference type="InterPro" id="IPR000644">
    <property type="entry name" value="CBS_dom"/>
</dbReference>
<evidence type="ECO:0000313" key="11">
    <source>
        <dbReference type="Proteomes" id="UP000307140"/>
    </source>
</evidence>
<dbReference type="OrthoDB" id="9762536at2"/>
<feature type="binding site" evidence="5">
    <location>
        <position position="77"/>
    </location>
    <ligand>
        <name>Zn(2+)</name>
        <dbReference type="ChEBI" id="CHEBI:29105"/>
    </ligand>
</feature>
<accession>A0A5S3N9X2</accession>
<dbReference type="GO" id="GO:0046872">
    <property type="term" value="F:metal ion binding"/>
    <property type="evidence" value="ECO:0007669"/>
    <property type="project" value="UniProtKB-KW"/>
</dbReference>
<feature type="site" description="Catalytically relevant" evidence="6">
    <location>
        <position position="147"/>
    </location>
</feature>
<sequence length="322" mass="34818">MKNSKSIISIAKETILTESKAIANLANLLDTHFEDAVNFILNSNGRVIVTGIGKSANIATKIVATFNSTGTPAIFMHAADAIHGDLGNVQENDVVICISKSGNTPEIKVLVPLIKNYGNKIIAITGNIESFLGKNSDFPLNTFVEKEACPNNLAPTTSTTAQLVMGDALAVCLQELRGFTSRDFAKYHPGGALGKRLYLRVSDLIKNNATPKVEQNDSVAKVIVEISEKRLGVTAVLNKNELIGIITDGDIRRMLTKTTDFSNFTAKDIMGSNPKTIHTNAMAIEALDKLETNNITQILVVDDNNNYVGVVHLHDLIKEGIF</sequence>
<dbReference type="Gene3D" id="3.40.50.10490">
    <property type="entry name" value="Glucose-6-phosphate isomerase like protein, domain 1"/>
    <property type="match status" value="1"/>
</dbReference>
<dbReference type="GO" id="GO:0097367">
    <property type="term" value="F:carbohydrate derivative binding"/>
    <property type="evidence" value="ECO:0007669"/>
    <property type="project" value="InterPro"/>
</dbReference>
<dbReference type="InterPro" id="IPR035474">
    <property type="entry name" value="SIS_Kpsf"/>
</dbReference>
<dbReference type="SUPFAM" id="SSF53697">
    <property type="entry name" value="SIS domain"/>
    <property type="match status" value="1"/>
</dbReference>
<dbReference type="InterPro" id="IPR046348">
    <property type="entry name" value="SIS_dom_sf"/>
</dbReference>
<dbReference type="GO" id="GO:0019146">
    <property type="term" value="F:arabinose-5-phosphate isomerase activity"/>
    <property type="evidence" value="ECO:0007669"/>
    <property type="project" value="UniProtKB-ARBA"/>
</dbReference>
<dbReference type="InterPro" id="IPR004800">
    <property type="entry name" value="KdsD/KpsF-type"/>
</dbReference>
<protein>
    <submittedName>
        <fullName evidence="10">KpsF/GutQ family sugar-phosphate isomerase</fullName>
    </submittedName>
</protein>
<evidence type="ECO:0000256" key="7">
    <source>
        <dbReference type="PROSITE-ProRule" id="PRU00703"/>
    </source>
</evidence>
<dbReference type="GO" id="GO:1901135">
    <property type="term" value="P:carbohydrate derivative metabolic process"/>
    <property type="evidence" value="ECO:0007669"/>
    <property type="project" value="InterPro"/>
</dbReference>
<dbReference type="Gene3D" id="3.10.580.10">
    <property type="entry name" value="CBS-domain"/>
    <property type="match status" value="1"/>
</dbReference>
<dbReference type="AlphaFoldDB" id="A0A5S3N9X2"/>
<dbReference type="PROSITE" id="PS51371">
    <property type="entry name" value="CBS"/>
    <property type="match status" value="2"/>
</dbReference>
<dbReference type="CDD" id="cd04604">
    <property type="entry name" value="CBS_pair_SIS_assoc"/>
    <property type="match status" value="1"/>
</dbReference>
<feature type="domain" description="CBS" evidence="8">
    <location>
        <begin position="204"/>
        <end position="261"/>
    </location>
</feature>
<evidence type="ECO:0000259" key="9">
    <source>
        <dbReference type="PROSITE" id="PS51464"/>
    </source>
</evidence>
<keyword evidence="2" id="KW-0677">Repeat</keyword>
<reference evidence="10 11" key="1">
    <citation type="submission" date="2019-05" db="EMBL/GenBank/DDBJ databases">
        <title>Polaribacter aestuariivivens sp. nov., isolated from a tidal flat.</title>
        <authorList>
            <person name="Yoon J.-H."/>
        </authorList>
    </citation>
    <scope>NUCLEOTIDE SEQUENCE [LARGE SCALE GENOMIC DNA]</scope>
    <source>
        <strain evidence="10 11">DBTF-3</strain>
    </source>
</reference>
<proteinExistence type="inferred from homology"/>
<evidence type="ECO:0000256" key="1">
    <source>
        <dbReference type="ARBA" id="ARBA00008165"/>
    </source>
</evidence>
<dbReference type="InterPro" id="IPR001347">
    <property type="entry name" value="SIS_dom"/>
</dbReference>
<dbReference type="PANTHER" id="PTHR42745">
    <property type="match status" value="1"/>
</dbReference>
<keyword evidence="10" id="KW-0413">Isomerase</keyword>
<dbReference type="PROSITE" id="PS51464">
    <property type="entry name" value="SIS"/>
    <property type="match status" value="1"/>
</dbReference>
<evidence type="ECO:0000313" key="10">
    <source>
        <dbReference type="EMBL" id="TMM31324.1"/>
    </source>
</evidence>
<evidence type="ECO:0000259" key="8">
    <source>
        <dbReference type="PROSITE" id="PS51371"/>
    </source>
</evidence>
<feature type="site" description="Catalytically relevant" evidence="6">
    <location>
        <position position="106"/>
    </location>
</feature>
<dbReference type="Pfam" id="PF01380">
    <property type="entry name" value="SIS"/>
    <property type="match status" value="1"/>
</dbReference>
<feature type="domain" description="CBS" evidence="8">
    <location>
        <begin position="270"/>
        <end position="322"/>
    </location>
</feature>
<dbReference type="RefSeq" id="WP_138535052.1">
    <property type="nucleotide sequence ID" value="NZ_VANR01000002.1"/>
</dbReference>
<keyword evidence="3 7" id="KW-0129">CBS domain</keyword>
<dbReference type="InterPro" id="IPR050986">
    <property type="entry name" value="GutQ/KpsF_isomerases"/>
</dbReference>
<keyword evidence="5" id="KW-0479">Metal-binding</keyword>
<comment type="caution">
    <text evidence="10">The sequence shown here is derived from an EMBL/GenBank/DDBJ whole genome shotgun (WGS) entry which is preliminary data.</text>
</comment>
<keyword evidence="11" id="KW-1185">Reference proteome</keyword>
<dbReference type="InterPro" id="IPR046342">
    <property type="entry name" value="CBS_dom_sf"/>
</dbReference>
<feature type="site" description="Catalytically relevant" evidence="6">
    <location>
        <position position="54"/>
    </location>
</feature>
<feature type="site" description="Catalytically relevant" evidence="6">
    <location>
        <position position="188"/>
    </location>
</feature>
<evidence type="ECO:0000256" key="5">
    <source>
        <dbReference type="PIRSR" id="PIRSR004692-2"/>
    </source>
</evidence>